<evidence type="ECO:0000256" key="10">
    <source>
        <dbReference type="PROSITE-ProRule" id="PRU01240"/>
    </source>
</evidence>
<feature type="region of interest" description="Disordered" evidence="11">
    <location>
        <begin position="383"/>
        <end position="405"/>
    </location>
</feature>
<evidence type="ECO:0000256" key="12">
    <source>
        <dbReference type="SAM" id="Phobius"/>
    </source>
</evidence>
<dbReference type="InterPro" id="IPR023827">
    <property type="entry name" value="Peptidase_S8_Asp-AS"/>
</dbReference>
<dbReference type="PROSITE" id="PS00137">
    <property type="entry name" value="SUBTILASE_HIS"/>
    <property type="match status" value="1"/>
</dbReference>
<keyword evidence="6 10" id="KW-0378">Hydrolase</keyword>
<dbReference type="PRINTS" id="PR00723">
    <property type="entry name" value="SUBTILISIN"/>
</dbReference>
<evidence type="ECO:0000256" key="9">
    <source>
        <dbReference type="ARBA" id="ARBA00023136"/>
    </source>
</evidence>
<evidence type="ECO:0000256" key="2">
    <source>
        <dbReference type="ARBA" id="ARBA00011073"/>
    </source>
</evidence>
<feature type="signal peptide" evidence="13">
    <location>
        <begin position="1"/>
        <end position="31"/>
    </location>
</feature>
<evidence type="ECO:0000256" key="5">
    <source>
        <dbReference type="ARBA" id="ARBA00022692"/>
    </source>
</evidence>
<evidence type="ECO:0000256" key="3">
    <source>
        <dbReference type="ARBA" id="ARBA00022475"/>
    </source>
</evidence>
<reference evidence="15 16" key="1">
    <citation type="submission" date="2018-01" db="EMBL/GenBank/DDBJ databases">
        <title>Draft genome sequence of Jishengella endophytica.</title>
        <authorList>
            <person name="Sahin N."/>
            <person name="Ay H."/>
            <person name="Saygin H."/>
        </authorList>
    </citation>
    <scope>NUCLEOTIDE SEQUENCE [LARGE SCALE GENOMIC DNA]</scope>
    <source>
        <strain evidence="15 16">DSM 45430</strain>
    </source>
</reference>
<evidence type="ECO:0000256" key="11">
    <source>
        <dbReference type="SAM" id="MobiDB-lite"/>
    </source>
</evidence>
<dbReference type="Pfam" id="PF00082">
    <property type="entry name" value="Peptidase_S8"/>
    <property type="match status" value="1"/>
</dbReference>
<dbReference type="InterPro" id="IPR023834">
    <property type="entry name" value="T7SS_pept_S8A_mycosin"/>
</dbReference>
<feature type="non-terminal residue" evidence="15">
    <location>
        <position position="405"/>
    </location>
</feature>
<keyword evidence="9 12" id="KW-0472">Membrane</keyword>
<feature type="active site" description="Charge relay system" evidence="10">
    <location>
        <position position="259"/>
    </location>
</feature>
<dbReference type="Gene3D" id="3.40.50.200">
    <property type="entry name" value="Peptidase S8/S53 domain"/>
    <property type="match status" value="1"/>
</dbReference>
<protein>
    <submittedName>
        <fullName evidence="15">Type VII secretion-associated serine protease mycosin</fullName>
    </submittedName>
</protein>
<comment type="similarity">
    <text evidence="2 10">Belongs to the peptidase S8 family.</text>
</comment>
<dbReference type="RefSeq" id="WP_111245029.1">
    <property type="nucleotide sequence ID" value="NZ_POTX01000164.1"/>
</dbReference>
<dbReference type="AlphaFoldDB" id="A0A2W2D320"/>
<sequence length="405" mass="42090">MRVLTRPVAALALTTVSVLTAMSLTATPASADSIRDDSWHLKALDLAEVHKTSQGEGVVVAVVDSGVNADHPDLRGNVLPGIDFAVEENKGRVDREDGGGHGTGVASLIAGHGHGPGNRDGVLGVAPKAKILPVTVRNQKGTLNSLSLMAAGVNWAIDNGADVINVSISGSFSHELNRAVERAYEQGIIVVGAVGNRKEGSIGHPARHDNAIAVNGTDRKGVISDVAALPAVEVDITAPGEDILVAGRNGDYRIATGNSASAALVSGALALIKAKYPDLNAEQLFQRLLETTQDKGDPGHDDYYGWGALDIGQALTGEPDGRTAPTASAAPEPTERQSWQEPRDRDDGMLLFVWAGIIALLVLLVGAIVLLLRARSRRARLATGNPPLPVGSPTGHAVTPQPLPT</sequence>
<keyword evidence="13" id="KW-0732">Signal</keyword>
<keyword evidence="5 12" id="KW-0812">Transmembrane</keyword>
<gene>
    <name evidence="15" type="primary">mycP</name>
    <name evidence="15" type="ORF">C1I93_21065</name>
</gene>
<dbReference type="GO" id="GO:0004252">
    <property type="term" value="F:serine-type endopeptidase activity"/>
    <property type="evidence" value="ECO:0007669"/>
    <property type="project" value="UniProtKB-UniRule"/>
</dbReference>
<dbReference type="GO" id="GO:0005886">
    <property type="term" value="C:plasma membrane"/>
    <property type="evidence" value="ECO:0007669"/>
    <property type="project" value="UniProtKB-SubCell"/>
</dbReference>
<dbReference type="SUPFAM" id="SSF52743">
    <property type="entry name" value="Subtilisin-like"/>
    <property type="match status" value="1"/>
</dbReference>
<dbReference type="GO" id="GO:0006508">
    <property type="term" value="P:proteolysis"/>
    <property type="evidence" value="ECO:0007669"/>
    <property type="project" value="UniProtKB-KW"/>
</dbReference>
<evidence type="ECO:0000256" key="7">
    <source>
        <dbReference type="ARBA" id="ARBA00022825"/>
    </source>
</evidence>
<evidence type="ECO:0000259" key="14">
    <source>
        <dbReference type="Pfam" id="PF00082"/>
    </source>
</evidence>
<evidence type="ECO:0000256" key="1">
    <source>
        <dbReference type="ARBA" id="ARBA00004162"/>
    </source>
</evidence>
<feature type="transmembrane region" description="Helical" evidence="12">
    <location>
        <begin position="349"/>
        <end position="372"/>
    </location>
</feature>
<evidence type="ECO:0000313" key="16">
    <source>
        <dbReference type="Proteomes" id="UP000248627"/>
    </source>
</evidence>
<dbReference type="PROSITE" id="PS00136">
    <property type="entry name" value="SUBTILASE_ASP"/>
    <property type="match status" value="1"/>
</dbReference>
<keyword evidence="7 10" id="KW-0720">Serine protease</keyword>
<evidence type="ECO:0000256" key="8">
    <source>
        <dbReference type="ARBA" id="ARBA00022989"/>
    </source>
</evidence>
<dbReference type="InterPro" id="IPR000209">
    <property type="entry name" value="Peptidase_S8/S53_dom"/>
</dbReference>
<dbReference type="InterPro" id="IPR050131">
    <property type="entry name" value="Peptidase_S8_subtilisin-like"/>
</dbReference>
<dbReference type="EMBL" id="POTX01000164">
    <property type="protein sequence ID" value="PZF91656.1"/>
    <property type="molecule type" value="Genomic_DNA"/>
</dbReference>
<accession>A0A2W2D320</accession>
<dbReference type="NCBIfam" id="TIGR03921">
    <property type="entry name" value="T7SS_mycosin"/>
    <property type="match status" value="1"/>
</dbReference>
<organism evidence="15 16">
    <name type="scientific">Micromonospora endophytica</name>
    <dbReference type="NCBI Taxonomy" id="515350"/>
    <lineage>
        <taxon>Bacteria</taxon>
        <taxon>Bacillati</taxon>
        <taxon>Actinomycetota</taxon>
        <taxon>Actinomycetes</taxon>
        <taxon>Micromonosporales</taxon>
        <taxon>Micromonosporaceae</taxon>
        <taxon>Micromonospora</taxon>
    </lineage>
</organism>
<dbReference type="Proteomes" id="UP000248627">
    <property type="component" value="Unassembled WGS sequence"/>
</dbReference>
<feature type="domain" description="Peptidase S8/S53" evidence="14">
    <location>
        <begin position="55"/>
        <end position="307"/>
    </location>
</feature>
<dbReference type="PROSITE" id="PS51892">
    <property type="entry name" value="SUBTILASE"/>
    <property type="match status" value="1"/>
</dbReference>
<proteinExistence type="inferred from homology"/>
<keyword evidence="8 12" id="KW-1133">Transmembrane helix</keyword>
<evidence type="ECO:0000313" key="15">
    <source>
        <dbReference type="EMBL" id="PZF91656.1"/>
    </source>
</evidence>
<name>A0A2W2D320_9ACTN</name>
<feature type="active site" description="Charge relay system" evidence="10">
    <location>
        <position position="101"/>
    </location>
</feature>
<dbReference type="PANTHER" id="PTHR43806">
    <property type="entry name" value="PEPTIDASE S8"/>
    <property type="match status" value="1"/>
</dbReference>
<comment type="caution">
    <text evidence="15">The sequence shown here is derived from an EMBL/GenBank/DDBJ whole genome shotgun (WGS) entry which is preliminary data.</text>
</comment>
<feature type="active site" description="Charge relay system" evidence="10">
    <location>
        <position position="64"/>
    </location>
</feature>
<evidence type="ECO:0000256" key="13">
    <source>
        <dbReference type="SAM" id="SignalP"/>
    </source>
</evidence>
<dbReference type="InterPro" id="IPR022398">
    <property type="entry name" value="Peptidase_S8_His-AS"/>
</dbReference>
<feature type="compositionally biased region" description="Low complexity" evidence="11">
    <location>
        <begin position="323"/>
        <end position="332"/>
    </location>
</feature>
<dbReference type="InterPro" id="IPR036852">
    <property type="entry name" value="Peptidase_S8/S53_dom_sf"/>
</dbReference>
<keyword evidence="3" id="KW-1003">Cell membrane</keyword>
<evidence type="ECO:0000256" key="4">
    <source>
        <dbReference type="ARBA" id="ARBA00022670"/>
    </source>
</evidence>
<evidence type="ECO:0000256" key="6">
    <source>
        <dbReference type="ARBA" id="ARBA00022801"/>
    </source>
</evidence>
<comment type="subcellular location">
    <subcellularLocation>
        <location evidence="1">Cell membrane</location>
        <topology evidence="1">Single-pass membrane protein</topology>
    </subcellularLocation>
</comment>
<keyword evidence="16" id="KW-1185">Reference proteome</keyword>
<dbReference type="InterPro" id="IPR015500">
    <property type="entry name" value="Peptidase_S8_subtilisin-rel"/>
</dbReference>
<dbReference type="PANTHER" id="PTHR43806:SF11">
    <property type="entry name" value="CEREVISIN-RELATED"/>
    <property type="match status" value="1"/>
</dbReference>
<keyword evidence="4 10" id="KW-0645">Protease</keyword>
<feature type="region of interest" description="Disordered" evidence="11">
    <location>
        <begin position="315"/>
        <end position="342"/>
    </location>
</feature>
<feature type="chain" id="PRO_5016173625" evidence="13">
    <location>
        <begin position="32"/>
        <end position="405"/>
    </location>
</feature>